<proteinExistence type="predicted"/>
<evidence type="ECO:0000313" key="3">
    <source>
        <dbReference type="Proteomes" id="UP000316416"/>
    </source>
</evidence>
<evidence type="ECO:0000313" key="2">
    <source>
        <dbReference type="EMBL" id="QPG59776.1"/>
    </source>
</evidence>
<keyword evidence="1" id="KW-0732">Signal</keyword>
<accession>A0ABX6VD17</accession>
<feature type="chain" id="PRO_5045698068" description="Lipoprotein" evidence="1">
    <location>
        <begin position="22"/>
        <end position="198"/>
    </location>
</feature>
<keyword evidence="3" id="KW-1185">Reference proteome</keyword>
<dbReference type="RefSeq" id="WP_142873792.1">
    <property type="nucleotide sequence ID" value="NZ_CP045503.2"/>
</dbReference>
<evidence type="ECO:0008006" key="4">
    <source>
        <dbReference type="Google" id="ProtNLM"/>
    </source>
</evidence>
<dbReference type="PROSITE" id="PS51257">
    <property type="entry name" value="PROKAR_LIPOPROTEIN"/>
    <property type="match status" value="1"/>
</dbReference>
<reference evidence="2" key="1">
    <citation type="submission" date="2021-07" db="EMBL/GenBank/DDBJ databases">
        <title>Shewanella sp. YLB-07 whole genome sequence.</title>
        <authorList>
            <person name="Yu L."/>
        </authorList>
    </citation>
    <scope>NUCLEOTIDE SEQUENCE</scope>
    <source>
        <strain evidence="2">YLB-08</strain>
    </source>
</reference>
<dbReference type="EMBL" id="CP045503">
    <property type="protein sequence ID" value="QPG59776.1"/>
    <property type="molecule type" value="Genomic_DNA"/>
</dbReference>
<gene>
    <name evidence="2" type="ORF">FM038_022190</name>
</gene>
<sequence length="198" mass="22602">MKSTIYLILVVMMVLSCSKQSETQVYDNLEIGLKITYSGSWQVINDSALDEALISAEKHMTMSQEAIGFARDFIPLTLLRLAKPRQVNGIASNSIINVVATPIRKDEWGNLDRLIQDQTTLIRVNFPDVMIIANAFPLPEYPSIHNFLAILPEEKRIFSQYQYAYWSPPYLIQIAFSFSHSDDEQELKKIIASMKIEI</sequence>
<organism evidence="2 3">
    <name type="scientific">Shewanella eurypsychrophilus</name>
    <dbReference type="NCBI Taxonomy" id="2593656"/>
    <lineage>
        <taxon>Bacteria</taxon>
        <taxon>Pseudomonadati</taxon>
        <taxon>Pseudomonadota</taxon>
        <taxon>Gammaproteobacteria</taxon>
        <taxon>Alteromonadales</taxon>
        <taxon>Shewanellaceae</taxon>
        <taxon>Shewanella</taxon>
    </lineage>
</organism>
<dbReference type="Proteomes" id="UP000316416">
    <property type="component" value="Chromosome"/>
</dbReference>
<feature type="signal peptide" evidence="1">
    <location>
        <begin position="1"/>
        <end position="21"/>
    </location>
</feature>
<evidence type="ECO:0000256" key="1">
    <source>
        <dbReference type="SAM" id="SignalP"/>
    </source>
</evidence>
<name>A0ABX6VD17_9GAMM</name>
<protein>
    <recommendedName>
        <fullName evidence="4">Lipoprotein</fullName>
    </recommendedName>
</protein>